<evidence type="ECO:0000256" key="4">
    <source>
        <dbReference type="SAM" id="MobiDB-lite"/>
    </source>
</evidence>
<dbReference type="SUPFAM" id="SSF50978">
    <property type="entry name" value="WD40 repeat-like"/>
    <property type="match status" value="1"/>
</dbReference>
<dbReference type="Proteomes" id="UP000274922">
    <property type="component" value="Unassembled WGS sequence"/>
</dbReference>
<evidence type="ECO:0000313" key="6">
    <source>
        <dbReference type="Proteomes" id="UP000274922"/>
    </source>
</evidence>
<reference evidence="6" key="1">
    <citation type="journal article" date="2018" name="Nat. Microbiol.">
        <title>Leveraging single-cell genomics to expand the fungal tree of life.</title>
        <authorList>
            <person name="Ahrendt S.R."/>
            <person name="Quandt C.A."/>
            <person name="Ciobanu D."/>
            <person name="Clum A."/>
            <person name="Salamov A."/>
            <person name="Andreopoulos B."/>
            <person name="Cheng J.F."/>
            <person name="Woyke T."/>
            <person name="Pelin A."/>
            <person name="Henrissat B."/>
            <person name="Reynolds N.K."/>
            <person name="Benny G.L."/>
            <person name="Smith M.E."/>
            <person name="James T.Y."/>
            <person name="Grigoriev I.V."/>
        </authorList>
    </citation>
    <scope>NUCLEOTIDE SEQUENCE [LARGE SCALE GENOMIC DNA]</scope>
    <source>
        <strain evidence="6">ATCC 52028</strain>
    </source>
</reference>
<dbReference type="PANTHER" id="PTHR47822:SF2">
    <property type="entry name" value="F-BOX AND WD-40 DOMAIN PROTEIN 7"/>
    <property type="match status" value="1"/>
</dbReference>
<keyword evidence="6" id="KW-1185">Reference proteome</keyword>
<dbReference type="PROSITE" id="PS50082">
    <property type="entry name" value="WD_REPEATS_2"/>
    <property type="match status" value="1"/>
</dbReference>
<dbReference type="AlphaFoldDB" id="A0A4P9X4Z0"/>
<gene>
    <name evidence="5" type="ORF">CXG81DRAFT_27127</name>
</gene>
<dbReference type="SMART" id="SM00320">
    <property type="entry name" value="WD40"/>
    <property type="match status" value="4"/>
</dbReference>
<dbReference type="OrthoDB" id="10251741at2759"/>
<proteinExistence type="predicted"/>
<dbReference type="PANTHER" id="PTHR47822">
    <property type="entry name" value="CARBOHYDRATE BINDING DOMAIN CONTAINING PROTEIN"/>
    <property type="match status" value="1"/>
</dbReference>
<organism evidence="5 6">
    <name type="scientific">Caulochytrium protostelioides</name>
    <dbReference type="NCBI Taxonomy" id="1555241"/>
    <lineage>
        <taxon>Eukaryota</taxon>
        <taxon>Fungi</taxon>
        <taxon>Fungi incertae sedis</taxon>
        <taxon>Chytridiomycota</taxon>
        <taxon>Chytridiomycota incertae sedis</taxon>
        <taxon>Chytridiomycetes</taxon>
        <taxon>Caulochytriales</taxon>
        <taxon>Caulochytriaceae</taxon>
        <taxon>Caulochytrium</taxon>
    </lineage>
</organism>
<dbReference type="Gene3D" id="2.130.10.10">
    <property type="entry name" value="YVTN repeat-like/Quinoprotein amine dehydrogenase"/>
    <property type="match status" value="2"/>
</dbReference>
<keyword evidence="2" id="KW-0677">Repeat</keyword>
<evidence type="ECO:0000256" key="3">
    <source>
        <dbReference type="PROSITE-ProRule" id="PRU00221"/>
    </source>
</evidence>
<dbReference type="InterPro" id="IPR015943">
    <property type="entry name" value="WD40/YVTN_repeat-like_dom_sf"/>
</dbReference>
<dbReference type="InterPro" id="IPR001680">
    <property type="entry name" value="WD40_rpt"/>
</dbReference>
<dbReference type="InterPro" id="IPR036322">
    <property type="entry name" value="WD40_repeat_dom_sf"/>
</dbReference>
<protein>
    <submittedName>
        <fullName evidence="5">Uncharacterized protein</fullName>
    </submittedName>
</protein>
<dbReference type="Pfam" id="PF00400">
    <property type="entry name" value="WD40"/>
    <property type="match status" value="2"/>
</dbReference>
<dbReference type="STRING" id="1555241.A0A4P9X4Z0"/>
<evidence type="ECO:0000256" key="2">
    <source>
        <dbReference type="ARBA" id="ARBA00022737"/>
    </source>
</evidence>
<dbReference type="PROSITE" id="PS00678">
    <property type="entry name" value="WD_REPEATS_1"/>
    <property type="match status" value="1"/>
</dbReference>
<feature type="compositionally biased region" description="Basic and acidic residues" evidence="4">
    <location>
        <begin position="91"/>
        <end position="101"/>
    </location>
</feature>
<dbReference type="PROSITE" id="PS50294">
    <property type="entry name" value="WD_REPEATS_REGION"/>
    <property type="match status" value="1"/>
</dbReference>
<dbReference type="EMBL" id="ML014232">
    <property type="protein sequence ID" value="RKP00163.1"/>
    <property type="molecule type" value="Genomic_DNA"/>
</dbReference>
<accession>A0A4P9X4Z0</accession>
<feature type="compositionally biased region" description="Low complexity" evidence="4">
    <location>
        <begin position="115"/>
        <end position="134"/>
    </location>
</feature>
<feature type="region of interest" description="Disordered" evidence="4">
    <location>
        <begin position="1"/>
        <end position="145"/>
    </location>
</feature>
<feature type="repeat" description="WD" evidence="3">
    <location>
        <begin position="293"/>
        <end position="327"/>
    </location>
</feature>
<sequence length="583" mass="59207">MASPLKTRGSSTQPLSRGSLLPTPSGAHRSLPSLLDEPSAVAATPPGAPRTANRPAALATRRAAADASASAAPLNRSPGVSPAAPSPAARGDSHGHADAGRRPAVVTERLRPSRDAAASSSSPLLASSSPLSPAEQTSAKAAAREARFTGDLMPRAIHHIAISSDGLYAAVGLESGDIHAMLIKTGERVASLSPPNGVSTICTSLAFRPLSRFHATKNVLLAGYADGRVIQWHITTGNRITLASEADNAINAVAYSAQAECFATVGKDAAVRVYAAKDGKLLHTLRGGATSEQVGHTNRVFAVRFHPTDPKRLATAGWDMTVQFWDLAVATHAVHSYYGPYVTGQSLAFSPDGQWLLTGSATRSDSLRLWPVASPATPSAGSASVLNDAVAATRYHPATADPNSVARNPFTLPGATARGGPLTAMAPAHTASLPALNAAPASPTAGGRGETPARCVHATHWWTPAAKPRAAATAIGAGSTDTLATASAATSAASLVADAETADPTLPSVFMVAGETVGKAVSDLTVYAWPSAVTATNVPESAVATPLGSAEGIRGAIHGIDAVANHVVFGTSAGQVFVATIKP</sequence>
<evidence type="ECO:0000313" key="5">
    <source>
        <dbReference type="EMBL" id="RKP00163.1"/>
    </source>
</evidence>
<feature type="compositionally biased region" description="Low complexity" evidence="4">
    <location>
        <begin position="49"/>
        <end position="90"/>
    </location>
</feature>
<evidence type="ECO:0000256" key="1">
    <source>
        <dbReference type="ARBA" id="ARBA00022574"/>
    </source>
</evidence>
<keyword evidence="1 3" id="KW-0853">WD repeat</keyword>
<name>A0A4P9X4Z0_9FUNG</name>
<dbReference type="InterPro" id="IPR019775">
    <property type="entry name" value="WD40_repeat_CS"/>
</dbReference>